<accession>A0A9Q1HLE3</accession>
<proteinExistence type="predicted"/>
<gene>
    <name evidence="1" type="ORF">HOLleu_02388</name>
</gene>
<organism evidence="1 2">
    <name type="scientific">Holothuria leucospilota</name>
    <name type="common">Black long sea cucumber</name>
    <name type="synonym">Mertensiothuria leucospilota</name>
    <dbReference type="NCBI Taxonomy" id="206669"/>
    <lineage>
        <taxon>Eukaryota</taxon>
        <taxon>Metazoa</taxon>
        <taxon>Echinodermata</taxon>
        <taxon>Eleutherozoa</taxon>
        <taxon>Echinozoa</taxon>
        <taxon>Holothuroidea</taxon>
        <taxon>Aspidochirotacea</taxon>
        <taxon>Aspidochirotida</taxon>
        <taxon>Holothuriidae</taxon>
        <taxon>Holothuria</taxon>
    </lineage>
</organism>
<dbReference type="SUPFAM" id="SSF48726">
    <property type="entry name" value="Immunoglobulin"/>
    <property type="match status" value="1"/>
</dbReference>
<evidence type="ECO:0008006" key="3">
    <source>
        <dbReference type="Google" id="ProtNLM"/>
    </source>
</evidence>
<evidence type="ECO:0000313" key="2">
    <source>
        <dbReference type="Proteomes" id="UP001152320"/>
    </source>
</evidence>
<comment type="caution">
    <text evidence="1">The sequence shown here is derived from an EMBL/GenBank/DDBJ whole genome shotgun (WGS) entry which is preliminary data.</text>
</comment>
<dbReference type="EMBL" id="JAIZAY010000001">
    <property type="protein sequence ID" value="KAJ8049588.1"/>
    <property type="molecule type" value="Genomic_DNA"/>
</dbReference>
<dbReference type="InterPro" id="IPR013783">
    <property type="entry name" value="Ig-like_fold"/>
</dbReference>
<dbReference type="InterPro" id="IPR036179">
    <property type="entry name" value="Ig-like_dom_sf"/>
</dbReference>
<reference evidence="1" key="1">
    <citation type="submission" date="2021-10" db="EMBL/GenBank/DDBJ databases">
        <title>Tropical sea cucumber genome reveals ecological adaptation and Cuvierian tubules defense mechanism.</title>
        <authorList>
            <person name="Chen T."/>
        </authorList>
    </citation>
    <scope>NUCLEOTIDE SEQUENCE</scope>
    <source>
        <strain evidence="1">Nanhai2018</strain>
        <tissue evidence="1">Muscle</tissue>
    </source>
</reference>
<protein>
    <recommendedName>
        <fullName evidence="3">Ig-like domain-containing protein</fullName>
    </recommendedName>
</protein>
<dbReference type="Proteomes" id="UP001152320">
    <property type="component" value="Chromosome 1"/>
</dbReference>
<sequence>MLRTGDGDRNVSSRLVTKNETYPFLTSRVTTTNAFAYSRVLTLLVCEAYCPLGLLEKNESLVLIQGSDETLPNILPTVVYAKQDTRVKLNCSEMTISYLVWQIKEPPGVIFKEVGHAVFVGDNLNHLYDDEYKLQNTSIVVDNVKVYHEGIYRCISGNGLQDDIIMYELIVFGKYN</sequence>
<dbReference type="AlphaFoldDB" id="A0A9Q1HLE3"/>
<name>A0A9Q1HLE3_HOLLE</name>
<keyword evidence="2" id="KW-1185">Reference proteome</keyword>
<dbReference type="Gene3D" id="2.60.40.10">
    <property type="entry name" value="Immunoglobulins"/>
    <property type="match status" value="1"/>
</dbReference>
<evidence type="ECO:0000313" key="1">
    <source>
        <dbReference type="EMBL" id="KAJ8049588.1"/>
    </source>
</evidence>